<evidence type="ECO:0000313" key="4">
    <source>
        <dbReference type="Proteomes" id="UP000419743"/>
    </source>
</evidence>
<name>A0A7M4DLH1_9MICO</name>
<reference evidence="3 4" key="1">
    <citation type="submission" date="2019-11" db="EMBL/GenBank/DDBJ databases">
        <authorList>
            <person name="Criscuolo A."/>
        </authorList>
    </citation>
    <scope>NUCLEOTIDE SEQUENCE [LARGE SCALE GENOMIC DNA]</scope>
    <source>
        <strain evidence="3">CIP111667</strain>
    </source>
</reference>
<sequence length="199" mass="19935">MEVAARLRSGSDVESAWERALASTGVAEPASAADLVVHAVAVRPRAPAARTSPRADESWMAGDRGPSGVPGPLAELAARVGHSADAAQVAGAIAACRIAHRVGTPLADVLERCASGLVESAEAASARRAALAGPRSTARLLAWLPLAGVLLGTGLGADPLGVLLGGGIGGWCLVLGVGLVVIGRRWVATLVRRAERAGA</sequence>
<feature type="transmembrane region" description="Helical" evidence="2">
    <location>
        <begin position="163"/>
        <end position="183"/>
    </location>
</feature>
<evidence type="ECO:0000256" key="2">
    <source>
        <dbReference type="SAM" id="Phobius"/>
    </source>
</evidence>
<dbReference type="AlphaFoldDB" id="A0A7M4DLH1"/>
<accession>A0A7M4DLH1</accession>
<dbReference type="Proteomes" id="UP000419743">
    <property type="component" value="Unassembled WGS sequence"/>
</dbReference>
<evidence type="ECO:0008006" key="5">
    <source>
        <dbReference type="Google" id="ProtNLM"/>
    </source>
</evidence>
<dbReference type="PANTHER" id="PTHR35007:SF4">
    <property type="entry name" value="CONSERVED TRANSMEMBRANE PROTEIN-RELATED"/>
    <property type="match status" value="1"/>
</dbReference>
<feature type="transmembrane region" description="Helical" evidence="2">
    <location>
        <begin position="137"/>
        <end position="157"/>
    </location>
</feature>
<gene>
    <name evidence="3" type="ORF">HALOF300_02988</name>
</gene>
<evidence type="ECO:0000313" key="3">
    <source>
        <dbReference type="EMBL" id="VZO38108.1"/>
    </source>
</evidence>
<comment type="caution">
    <text evidence="3">The sequence shown here is derived from an EMBL/GenBank/DDBJ whole genome shotgun (WGS) entry which is preliminary data.</text>
</comment>
<protein>
    <recommendedName>
        <fullName evidence="5">Type II secretion system protein GspF domain-containing protein</fullName>
    </recommendedName>
</protein>
<keyword evidence="2" id="KW-0812">Transmembrane</keyword>
<dbReference type="PANTHER" id="PTHR35007">
    <property type="entry name" value="INTEGRAL MEMBRANE PROTEIN-RELATED"/>
    <property type="match status" value="1"/>
</dbReference>
<evidence type="ECO:0000256" key="1">
    <source>
        <dbReference type="SAM" id="MobiDB-lite"/>
    </source>
</evidence>
<organism evidence="3 4">
    <name type="scientific">Occultella aeris</name>
    <dbReference type="NCBI Taxonomy" id="2761496"/>
    <lineage>
        <taxon>Bacteria</taxon>
        <taxon>Bacillati</taxon>
        <taxon>Actinomycetota</taxon>
        <taxon>Actinomycetes</taxon>
        <taxon>Micrococcales</taxon>
        <taxon>Ruaniaceae</taxon>
        <taxon>Occultella</taxon>
    </lineage>
</organism>
<feature type="region of interest" description="Disordered" evidence="1">
    <location>
        <begin position="46"/>
        <end position="66"/>
    </location>
</feature>
<keyword evidence="2" id="KW-0472">Membrane</keyword>
<keyword evidence="2" id="KW-1133">Transmembrane helix</keyword>
<dbReference type="EMBL" id="CACRYJ010000044">
    <property type="protein sequence ID" value="VZO38108.1"/>
    <property type="molecule type" value="Genomic_DNA"/>
</dbReference>
<keyword evidence="4" id="KW-1185">Reference proteome</keyword>
<proteinExistence type="predicted"/>